<dbReference type="RefSeq" id="WP_017432239.1">
    <property type="nucleotide sequence ID" value="NZ_CP021075.1"/>
</dbReference>
<sequence length="110" mass="12168">MGEAYRSVGDDDEFVRGLERYGAAALRERDGAGAYRPRRQIEEAAAGKKAVVPMQVARRAALACLRREFPHIDERAMAALQIGRSRRIGEVIVGWVSLAFHLAGSCRRAE</sequence>
<proteinExistence type="predicted"/>
<accession>A0ABY5B9U9</accession>
<dbReference type="Proteomes" id="UP001056386">
    <property type="component" value="Chromosome 2"/>
</dbReference>
<gene>
    <name evidence="1" type="ORF">NFI99_05015</name>
</gene>
<reference evidence="1" key="1">
    <citation type="submission" date="2022-06" db="EMBL/GenBank/DDBJ databases">
        <title>Draft genome sequence of Burkholderia glumae strain GR20004 isolated from rice panicle showing bacterial panicle blight.</title>
        <authorList>
            <person name="Choi S.Y."/>
            <person name="Lee Y.H."/>
        </authorList>
    </citation>
    <scope>NUCLEOTIDE SEQUENCE</scope>
    <source>
        <strain evidence="1">GR20004</strain>
    </source>
</reference>
<dbReference type="GeneID" id="93068703"/>
<organism evidence="1 2">
    <name type="scientific">Burkholderia glumae</name>
    <name type="common">Pseudomonas glumae</name>
    <dbReference type="NCBI Taxonomy" id="337"/>
    <lineage>
        <taxon>Bacteria</taxon>
        <taxon>Pseudomonadati</taxon>
        <taxon>Pseudomonadota</taxon>
        <taxon>Betaproteobacteria</taxon>
        <taxon>Burkholderiales</taxon>
        <taxon>Burkholderiaceae</taxon>
        <taxon>Burkholderia</taxon>
    </lineage>
</organism>
<dbReference type="EMBL" id="CP099583">
    <property type="protein sequence ID" value="USS43805.1"/>
    <property type="molecule type" value="Genomic_DNA"/>
</dbReference>
<evidence type="ECO:0000313" key="1">
    <source>
        <dbReference type="EMBL" id="USS43805.1"/>
    </source>
</evidence>
<evidence type="ECO:0000313" key="2">
    <source>
        <dbReference type="Proteomes" id="UP001056386"/>
    </source>
</evidence>
<keyword evidence="2" id="KW-1185">Reference proteome</keyword>
<protein>
    <submittedName>
        <fullName evidence="1">Uncharacterized protein</fullName>
    </submittedName>
</protein>
<name>A0ABY5B9U9_BURGL</name>